<dbReference type="Proteomes" id="UP001060330">
    <property type="component" value="Chromosome"/>
</dbReference>
<accession>A0A396BKM2</accession>
<reference evidence="2" key="2">
    <citation type="submission" date="2022-08" db="EMBL/GenBank/DDBJ databases">
        <title>Genome Sequencing of Bacteroides fragilis Group Isolates with Nanopore Technology.</title>
        <authorList>
            <person name="Tisza M.J."/>
            <person name="Smith D."/>
            <person name="Dekker J.P."/>
        </authorList>
    </citation>
    <scope>NUCLEOTIDE SEQUENCE</scope>
    <source>
        <strain evidence="2">BFG-70</strain>
    </source>
</reference>
<dbReference type="EMBL" id="QRJE01000055">
    <property type="protein sequence ID" value="RHH05433.1"/>
    <property type="molecule type" value="Genomic_DNA"/>
</dbReference>
<organism evidence="1 3">
    <name type="scientific">Bacteroides fragilis</name>
    <dbReference type="NCBI Taxonomy" id="817"/>
    <lineage>
        <taxon>Bacteria</taxon>
        <taxon>Pseudomonadati</taxon>
        <taxon>Bacteroidota</taxon>
        <taxon>Bacteroidia</taxon>
        <taxon>Bacteroidales</taxon>
        <taxon>Bacteroidaceae</taxon>
        <taxon>Bacteroides</taxon>
    </lineage>
</organism>
<dbReference type="AlphaFoldDB" id="A0A396BKM2"/>
<gene>
    <name evidence="1" type="ORF">DW228_23015</name>
    <name evidence="2" type="ORF">NXX45_15805</name>
</gene>
<sequence>MAIRMNYSFLKGCGKVCKEDYSKLNAELKEYLGCKTMTHYYLKRKRFIDMPVHIKEGIEAIFSAYNVSPEDIWEITPIEEQP</sequence>
<dbReference type="EMBL" id="CP103216">
    <property type="protein sequence ID" value="UVR55195.1"/>
    <property type="molecule type" value="Genomic_DNA"/>
</dbReference>
<evidence type="ECO:0008006" key="4">
    <source>
        <dbReference type="Google" id="ProtNLM"/>
    </source>
</evidence>
<evidence type="ECO:0000313" key="1">
    <source>
        <dbReference type="EMBL" id="RHH05433.1"/>
    </source>
</evidence>
<name>A0A396BKM2_BACFG</name>
<protein>
    <recommendedName>
        <fullName evidence="4">Transcriptional regulator</fullName>
    </recommendedName>
</protein>
<reference evidence="1 3" key="1">
    <citation type="submission" date="2018-08" db="EMBL/GenBank/DDBJ databases">
        <title>A genome reference for cultivated species of the human gut microbiota.</title>
        <authorList>
            <person name="Zou Y."/>
            <person name="Xue W."/>
            <person name="Luo G."/>
        </authorList>
    </citation>
    <scope>NUCLEOTIDE SEQUENCE [LARGE SCALE GENOMIC DNA]</scope>
    <source>
        <strain evidence="1 3">AM18-6</strain>
    </source>
</reference>
<dbReference type="Proteomes" id="UP000266644">
    <property type="component" value="Unassembled WGS sequence"/>
</dbReference>
<evidence type="ECO:0000313" key="3">
    <source>
        <dbReference type="Proteomes" id="UP000266644"/>
    </source>
</evidence>
<dbReference type="RefSeq" id="WP_065344483.1">
    <property type="nucleotide sequence ID" value="NZ_BAABYZ010000001.1"/>
</dbReference>
<proteinExistence type="predicted"/>
<evidence type="ECO:0000313" key="2">
    <source>
        <dbReference type="EMBL" id="UVR55195.1"/>
    </source>
</evidence>